<keyword evidence="1" id="KW-0106">Calcium</keyword>
<feature type="domain" description="EF-hand" evidence="3">
    <location>
        <begin position="21"/>
        <end position="56"/>
    </location>
</feature>
<dbReference type="PANTHER" id="PTHR10827:SF85">
    <property type="entry name" value="CALCIUM-BINDING PROTEIN"/>
    <property type="match status" value="1"/>
</dbReference>
<dbReference type="Proteomes" id="UP000887566">
    <property type="component" value="Unplaced"/>
</dbReference>
<dbReference type="PANTHER" id="PTHR10827">
    <property type="entry name" value="RETICULOCALBIN"/>
    <property type="match status" value="1"/>
</dbReference>
<dbReference type="PROSITE" id="PS50222">
    <property type="entry name" value="EF_HAND_2"/>
    <property type="match status" value="2"/>
</dbReference>
<reference evidence="5" key="1">
    <citation type="submission" date="2022-11" db="UniProtKB">
        <authorList>
            <consortium name="WormBaseParasite"/>
        </authorList>
    </citation>
    <scope>IDENTIFICATION</scope>
</reference>
<dbReference type="SMART" id="SM00054">
    <property type="entry name" value="EFh"/>
    <property type="match status" value="3"/>
</dbReference>
<evidence type="ECO:0000256" key="2">
    <source>
        <dbReference type="SAM" id="SignalP"/>
    </source>
</evidence>
<proteinExistence type="predicted"/>
<organism evidence="4 5">
    <name type="scientific">Plectus sambesii</name>
    <dbReference type="NCBI Taxonomy" id="2011161"/>
    <lineage>
        <taxon>Eukaryota</taxon>
        <taxon>Metazoa</taxon>
        <taxon>Ecdysozoa</taxon>
        <taxon>Nematoda</taxon>
        <taxon>Chromadorea</taxon>
        <taxon>Plectida</taxon>
        <taxon>Plectina</taxon>
        <taxon>Plectoidea</taxon>
        <taxon>Plectidae</taxon>
        <taxon>Plectus</taxon>
    </lineage>
</organism>
<dbReference type="Pfam" id="PF13499">
    <property type="entry name" value="EF-hand_7"/>
    <property type="match status" value="2"/>
</dbReference>
<feature type="signal peptide" evidence="2">
    <location>
        <begin position="1"/>
        <end position="22"/>
    </location>
</feature>
<evidence type="ECO:0000256" key="1">
    <source>
        <dbReference type="ARBA" id="ARBA00022837"/>
    </source>
</evidence>
<dbReference type="PROSITE" id="PS00018">
    <property type="entry name" value="EF_HAND_1"/>
    <property type="match status" value="2"/>
</dbReference>
<feature type="chain" id="PRO_5038010040" evidence="2">
    <location>
        <begin position="23"/>
        <end position="160"/>
    </location>
</feature>
<keyword evidence="4" id="KW-1185">Reference proteome</keyword>
<evidence type="ECO:0000313" key="4">
    <source>
        <dbReference type="Proteomes" id="UP000887566"/>
    </source>
</evidence>
<evidence type="ECO:0000313" key="5">
    <source>
        <dbReference type="WBParaSite" id="PSAMB.scaffold1462size31164.g13194.t1"/>
    </source>
</evidence>
<dbReference type="InterPro" id="IPR002048">
    <property type="entry name" value="EF_hand_dom"/>
</dbReference>
<dbReference type="AlphaFoldDB" id="A0A914V2Y1"/>
<accession>A0A914V2Y1</accession>
<dbReference type="InterPro" id="IPR011992">
    <property type="entry name" value="EF-hand-dom_pair"/>
</dbReference>
<evidence type="ECO:0000259" key="3">
    <source>
        <dbReference type="PROSITE" id="PS50222"/>
    </source>
</evidence>
<dbReference type="WBParaSite" id="PSAMB.scaffold1462size31164.g13194.t1">
    <property type="protein sequence ID" value="PSAMB.scaffold1462size31164.g13194.t1"/>
    <property type="gene ID" value="PSAMB.scaffold1462size31164.g13194"/>
</dbReference>
<name>A0A914V2Y1_9BILA</name>
<dbReference type="GO" id="GO:0005509">
    <property type="term" value="F:calcium ion binding"/>
    <property type="evidence" value="ECO:0007669"/>
    <property type="project" value="InterPro"/>
</dbReference>
<keyword evidence="2" id="KW-0732">Signal</keyword>
<dbReference type="SUPFAM" id="SSF47473">
    <property type="entry name" value="EF-hand"/>
    <property type="match status" value="1"/>
</dbReference>
<dbReference type="CDD" id="cd00051">
    <property type="entry name" value="EFh"/>
    <property type="match status" value="1"/>
</dbReference>
<dbReference type="InterPro" id="IPR018247">
    <property type="entry name" value="EF_Hand_1_Ca_BS"/>
</dbReference>
<protein>
    <submittedName>
        <fullName evidence="5">EF-hand domain-containing protein</fullName>
    </submittedName>
</protein>
<feature type="domain" description="EF-hand" evidence="3">
    <location>
        <begin position="90"/>
        <end position="125"/>
    </location>
</feature>
<dbReference type="Gene3D" id="1.10.238.10">
    <property type="entry name" value="EF-hand"/>
    <property type="match status" value="2"/>
</dbReference>
<sequence length="160" mass="18228">MFISYLSVLVTVVFGLIPSSNGKMDAAAEFRYADANSDGYISAAEFRTYMMDEGLTDDQINAKFAEIDTNRDGRINRTENAAIFQRWEEEYKQGLQEWFQSADTNRDGRLSLNEVLTRSLADGDTESDTTVVFNAVDTNTDRMLSKDEFMSYDWGDEEDE</sequence>